<organism evidence="1 2">
    <name type="scientific">Caballeronia cordobensis</name>
    <name type="common">Burkholderia cordobensis</name>
    <dbReference type="NCBI Taxonomy" id="1353886"/>
    <lineage>
        <taxon>Bacteria</taxon>
        <taxon>Pseudomonadati</taxon>
        <taxon>Pseudomonadota</taxon>
        <taxon>Betaproteobacteria</taxon>
        <taxon>Burkholderiales</taxon>
        <taxon>Burkholderiaceae</taxon>
        <taxon>Caballeronia</taxon>
    </lineage>
</organism>
<accession>A0A158HYY4</accession>
<keyword evidence="2" id="KW-1185">Reference proteome</keyword>
<dbReference type="Pfam" id="PF12098">
    <property type="entry name" value="DUF3574"/>
    <property type="match status" value="1"/>
</dbReference>
<dbReference type="EMBL" id="FCNY02000009">
    <property type="protein sequence ID" value="SAL49498.1"/>
    <property type="molecule type" value="Genomic_DNA"/>
</dbReference>
<sequence>MAFFKESTPRMFGFRTISMLFIAVGLPACITTPAPPAPVCATGEQRVVSDLVYFGAGRAKGAVTSGEWDDFLRDEVTPRFPQGFSVWQARGQWRAGDGAIMREPSWVLSVVHPDDEASDTAIGELRERYRVRFEQESTMRVRQAACASF</sequence>
<evidence type="ECO:0000313" key="1">
    <source>
        <dbReference type="EMBL" id="SAL49498.1"/>
    </source>
</evidence>
<evidence type="ECO:0000313" key="2">
    <source>
        <dbReference type="Proteomes" id="UP000054740"/>
    </source>
</evidence>
<gene>
    <name evidence="1" type="ORF">AWB70_03987</name>
</gene>
<proteinExistence type="predicted"/>
<dbReference type="RefSeq" id="WP_235024291.1">
    <property type="nucleotide sequence ID" value="NZ_FCNY02000009.1"/>
</dbReference>
<name>A0A158HYY4_CABCO</name>
<reference evidence="2" key="1">
    <citation type="submission" date="2016-01" db="EMBL/GenBank/DDBJ databases">
        <authorList>
            <person name="Peeters C."/>
        </authorList>
    </citation>
    <scope>NUCLEOTIDE SEQUENCE [LARGE SCALE GENOMIC DNA]</scope>
</reference>
<dbReference type="AlphaFoldDB" id="A0A158HYY4"/>
<evidence type="ECO:0008006" key="3">
    <source>
        <dbReference type="Google" id="ProtNLM"/>
    </source>
</evidence>
<dbReference type="InterPro" id="IPR021957">
    <property type="entry name" value="DUF3574"/>
</dbReference>
<dbReference type="Proteomes" id="UP000054740">
    <property type="component" value="Unassembled WGS sequence"/>
</dbReference>
<protein>
    <recommendedName>
        <fullName evidence="3">Lipoprotein</fullName>
    </recommendedName>
</protein>